<sequence>MSYEENERAIARMWRVYKTCYEMVQDRGYVVSHSEVNILLDEFRQSKCPNGQVNKKEMQIMVEHRSTGQGLLVSFLVDESVGIKPIRQVIEDMMVHKVERGIVVYPKTLTPGANKGLAEVQGTLTVETFTEAELLVNITKHVLVPKHEVMSDEEKKILLDR</sequence>
<comment type="subcellular location">
    <subcellularLocation>
        <location evidence="1">Nucleus</location>
    </subcellularLocation>
</comment>
<protein>
    <recommendedName>
        <fullName evidence="2">DNA-directed RNA polymerases I, II, and III subunit RPABC1</fullName>
    </recommendedName>
</protein>
<dbReference type="Gene3D" id="3.90.940.20">
    <property type="entry name" value="RPB5-like RNA polymerase subunit"/>
    <property type="match status" value="1"/>
</dbReference>
<reference evidence="8" key="1">
    <citation type="submission" date="2020-05" db="EMBL/GenBank/DDBJ databases">
        <title>Phylogenomic resolution of chytrid fungi.</title>
        <authorList>
            <person name="Stajich J.E."/>
            <person name="Amses K."/>
            <person name="Simmons R."/>
            <person name="Seto K."/>
            <person name="Myers J."/>
            <person name="Bonds A."/>
            <person name="Quandt C.A."/>
            <person name="Barry K."/>
            <person name="Liu P."/>
            <person name="Grigoriev I."/>
            <person name="Longcore J.E."/>
            <person name="James T.Y."/>
        </authorList>
    </citation>
    <scope>NUCLEOTIDE SEQUENCE</scope>
    <source>
        <strain evidence="8">JEL0318</strain>
    </source>
</reference>
<dbReference type="InterPro" id="IPR005571">
    <property type="entry name" value="RNA_pol_Rpb5_N"/>
</dbReference>
<dbReference type="GO" id="GO:0005736">
    <property type="term" value="C:RNA polymerase I complex"/>
    <property type="evidence" value="ECO:0007669"/>
    <property type="project" value="TreeGrafter"/>
</dbReference>
<keyword evidence="4" id="KW-0539">Nucleus</keyword>
<dbReference type="Pfam" id="PF01191">
    <property type="entry name" value="RNA_pol_Rpb5_C"/>
    <property type="match status" value="1"/>
</dbReference>
<accession>A0AAD5X6S8</accession>
<name>A0AAD5X6S8_9FUNG</name>
<gene>
    <name evidence="8" type="primary">RPB5</name>
    <name evidence="8" type="ORF">HK097_003510</name>
</gene>
<dbReference type="SUPFAM" id="SSF55287">
    <property type="entry name" value="RPB5-like RNA polymerase subunit"/>
    <property type="match status" value="1"/>
</dbReference>
<evidence type="ECO:0000259" key="7">
    <source>
        <dbReference type="Pfam" id="PF03871"/>
    </source>
</evidence>
<comment type="caution">
    <text evidence="8">The sequence shown here is derived from an EMBL/GenBank/DDBJ whole genome shotgun (WGS) entry which is preliminary data.</text>
</comment>
<evidence type="ECO:0000259" key="6">
    <source>
        <dbReference type="Pfam" id="PF01191"/>
    </source>
</evidence>
<dbReference type="InterPro" id="IPR014381">
    <property type="entry name" value="Arch_Rpo5/euc_Rpb5"/>
</dbReference>
<comment type="similarity">
    <text evidence="5">Belongs to the archaeal Rpo5/eukaryotic RPB5 RNA polymerase subunit family.</text>
</comment>
<organism evidence="8 9">
    <name type="scientific">Rhizophlyctis rosea</name>
    <dbReference type="NCBI Taxonomy" id="64517"/>
    <lineage>
        <taxon>Eukaryota</taxon>
        <taxon>Fungi</taxon>
        <taxon>Fungi incertae sedis</taxon>
        <taxon>Chytridiomycota</taxon>
        <taxon>Chytridiomycota incertae sedis</taxon>
        <taxon>Chytridiomycetes</taxon>
        <taxon>Rhizophlyctidales</taxon>
        <taxon>Rhizophlyctidaceae</taxon>
        <taxon>Rhizophlyctis</taxon>
    </lineage>
</organism>
<evidence type="ECO:0000256" key="2">
    <source>
        <dbReference type="ARBA" id="ARBA00020809"/>
    </source>
</evidence>
<dbReference type="GO" id="GO:0005665">
    <property type="term" value="C:RNA polymerase II, core complex"/>
    <property type="evidence" value="ECO:0007669"/>
    <property type="project" value="TreeGrafter"/>
</dbReference>
<dbReference type="SUPFAM" id="SSF53036">
    <property type="entry name" value="Eukaryotic RPB5 N-terminal domain"/>
    <property type="match status" value="1"/>
</dbReference>
<dbReference type="InterPro" id="IPR036710">
    <property type="entry name" value="RNA_pol_Rpb5_N_sf"/>
</dbReference>
<keyword evidence="3" id="KW-0804">Transcription</keyword>
<dbReference type="PANTHER" id="PTHR10535:SF0">
    <property type="entry name" value="DNA-DIRECTED RNA POLYMERASES I, II, AND III SUBUNIT RPABC1"/>
    <property type="match status" value="1"/>
</dbReference>
<dbReference type="GO" id="GO:0042797">
    <property type="term" value="P:tRNA transcription by RNA polymerase III"/>
    <property type="evidence" value="ECO:0007669"/>
    <property type="project" value="TreeGrafter"/>
</dbReference>
<dbReference type="GO" id="GO:0006362">
    <property type="term" value="P:transcription elongation by RNA polymerase I"/>
    <property type="evidence" value="ECO:0007669"/>
    <property type="project" value="TreeGrafter"/>
</dbReference>
<dbReference type="AlphaFoldDB" id="A0AAD5X6S8"/>
<evidence type="ECO:0000313" key="9">
    <source>
        <dbReference type="Proteomes" id="UP001212841"/>
    </source>
</evidence>
<evidence type="ECO:0000256" key="3">
    <source>
        <dbReference type="ARBA" id="ARBA00023163"/>
    </source>
</evidence>
<evidence type="ECO:0000256" key="5">
    <source>
        <dbReference type="ARBA" id="ARBA00025765"/>
    </source>
</evidence>
<feature type="domain" description="RNA polymerase Rpb5 N-terminal" evidence="7">
    <location>
        <begin position="7"/>
        <end position="93"/>
    </location>
</feature>
<dbReference type="Gene3D" id="3.40.1340.10">
    <property type="entry name" value="RNA polymerase, Rpb5, N-terminal domain"/>
    <property type="match status" value="1"/>
</dbReference>
<dbReference type="GO" id="GO:0006366">
    <property type="term" value="P:transcription by RNA polymerase II"/>
    <property type="evidence" value="ECO:0007669"/>
    <property type="project" value="TreeGrafter"/>
</dbReference>
<dbReference type="GO" id="GO:0003899">
    <property type="term" value="F:DNA-directed RNA polymerase activity"/>
    <property type="evidence" value="ECO:0007669"/>
    <property type="project" value="InterPro"/>
</dbReference>
<keyword evidence="8" id="KW-0240">DNA-directed RNA polymerase</keyword>
<evidence type="ECO:0000256" key="4">
    <source>
        <dbReference type="ARBA" id="ARBA00023242"/>
    </source>
</evidence>
<dbReference type="Pfam" id="PF03871">
    <property type="entry name" value="RNA_pol_Rpb5_N"/>
    <property type="match status" value="1"/>
</dbReference>
<dbReference type="PROSITE" id="PS01110">
    <property type="entry name" value="RNA_POL_H_23KD"/>
    <property type="match status" value="1"/>
</dbReference>
<feature type="domain" description="RNA polymerase subunit H/Rpb5 C-terminal" evidence="6">
    <location>
        <begin position="136"/>
        <end position="160"/>
    </location>
</feature>
<dbReference type="EMBL" id="JADGJD010000183">
    <property type="protein sequence ID" value="KAJ3053740.1"/>
    <property type="molecule type" value="Genomic_DNA"/>
</dbReference>
<dbReference type="Proteomes" id="UP001212841">
    <property type="component" value="Unassembled WGS sequence"/>
</dbReference>
<dbReference type="GO" id="GO:0003677">
    <property type="term" value="F:DNA binding"/>
    <property type="evidence" value="ECO:0007669"/>
    <property type="project" value="InterPro"/>
</dbReference>
<evidence type="ECO:0000256" key="1">
    <source>
        <dbReference type="ARBA" id="ARBA00004123"/>
    </source>
</evidence>
<dbReference type="InterPro" id="IPR020608">
    <property type="entry name" value="RNA_pol_subH/Rpb5_CS"/>
</dbReference>
<proteinExistence type="inferred from homology"/>
<evidence type="ECO:0000313" key="8">
    <source>
        <dbReference type="EMBL" id="KAJ3053740.1"/>
    </source>
</evidence>
<dbReference type="InterPro" id="IPR035913">
    <property type="entry name" value="RPB5-like_sf"/>
</dbReference>
<dbReference type="GO" id="GO:0005666">
    <property type="term" value="C:RNA polymerase III complex"/>
    <property type="evidence" value="ECO:0007669"/>
    <property type="project" value="TreeGrafter"/>
</dbReference>
<dbReference type="InterPro" id="IPR000783">
    <property type="entry name" value="RNA_pol_subH/Rpb5_C"/>
</dbReference>
<dbReference type="PANTHER" id="PTHR10535">
    <property type="entry name" value="DNA-DIRECTED RNA POLYMERASES I, II, AND III SUBUNIT RPABC1"/>
    <property type="match status" value="1"/>
</dbReference>
<keyword evidence="9" id="KW-1185">Reference proteome</keyword>